<dbReference type="InParanoid" id="D6U3Y2"/>
<evidence type="ECO:0000313" key="2">
    <source>
        <dbReference type="Proteomes" id="UP000004508"/>
    </source>
</evidence>
<dbReference type="AlphaFoldDB" id="D6U3Y2"/>
<evidence type="ECO:0000313" key="1">
    <source>
        <dbReference type="EMBL" id="EFH81220.1"/>
    </source>
</evidence>
<dbReference type="OrthoDB" id="10005490at2"/>
<proteinExistence type="predicted"/>
<dbReference type="EMBL" id="ADVG01000004">
    <property type="protein sequence ID" value="EFH81220.1"/>
    <property type="molecule type" value="Genomic_DNA"/>
</dbReference>
<dbReference type="InterPro" id="IPR036410">
    <property type="entry name" value="HSP_DnaJ_Cys-rich_dom_sf"/>
</dbReference>
<dbReference type="Gene3D" id="6.20.20.10">
    <property type="match status" value="1"/>
</dbReference>
<dbReference type="SUPFAM" id="SSF57938">
    <property type="entry name" value="DnaJ/Hsp40 cysteine-rich domain"/>
    <property type="match status" value="1"/>
</dbReference>
<keyword evidence="2" id="KW-1185">Reference proteome</keyword>
<protein>
    <submittedName>
        <fullName evidence="1">DnaJ protein</fullName>
    </submittedName>
</protein>
<name>D6U3Y2_KTERA</name>
<accession>D6U3Y2</accession>
<organism evidence="1 2">
    <name type="scientific">Ktedonobacter racemifer DSM 44963</name>
    <dbReference type="NCBI Taxonomy" id="485913"/>
    <lineage>
        <taxon>Bacteria</taxon>
        <taxon>Bacillati</taxon>
        <taxon>Chloroflexota</taxon>
        <taxon>Ktedonobacteria</taxon>
        <taxon>Ktedonobacterales</taxon>
        <taxon>Ktedonobacteraceae</taxon>
        <taxon>Ktedonobacter</taxon>
    </lineage>
</organism>
<dbReference type="STRING" id="485913.Krac_1922"/>
<sequence length="58" mass="6187">MKTCISCRGSGSLTCYTCRGYGQDKVGDKCPSCDGNGTVERSYCDGSGMVDDEDEDDD</sequence>
<reference evidence="1 2" key="1">
    <citation type="journal article" date="2011" name="Stand. Genomic Sci.">
        <title>Non-contiguous finished genome sequence and contextual data of the filamentous soil bacterium Ktedonobacter racemifer type strain (SOSP1-21).</title>
        <authorList>
            <person name="Chang Y.J."/>
            <person name="Land M."/>
            <person name="Hauser L."/>
            <person name="Chertkov O."/>
            <person name="Del Rio T.G."/>
            <person name="Nolan M."/>
            <person name="Copeland A."/>
            <person name="Tice H."/>
            <person name="Cheng J.F."/>
            <person name="Lucas S."/>
            <person name="Han C."/>
            <person name="Goodwin L."/>
            <person name="Pitluck S."/>
            <person name="Ivanova N."/>
            <person name="Ovchinikova G."/>
            <person name="Pati A."/>
            <person name="Chen A."/>
            <person name="Palaniappan K."/>
            <person name="Mavromatis K."/>
            <person name="Liolios K."/>
            <person name="Brettin T."/>
            <person name="Fiebig A."/>
            <person name="Rohde M."/>
            <person name="Abt B."/>
            <person name="Goker M."/>
            <person name="Detter J.C."/>
            <person name="Woyke T."/>
            <person name="Bristow J."/>
            <person name="Eisen J.A."/>
            <person name="Markowitz V."/>
            <person name="Hugenholtz P."/>
            <person name="Kyrpides N.C."/>
            <person name="Klenk H.P."/>
            <person name="Lapidus A."/>
        </authorList>
    </citation>
    <scope>NUCLEOTIDE SEQUENCE [LARGE SCALE GENOMIC DNA]</scope>
    <source>
        <strain evidence="2">DSM 44963</strain>
    </source>
</reference>
<gene>
    <name evidence="1" type="ORF">Krac_1922</name>
</gene>
<comment type="caution">
    <text evidence="1">The sequence shown here is derived from an EMBL/GenBank/DDBJ whole genome shotgun (WGS) entry which is preliminary data.</text>
</comment>
<dbReference type="Proteomes" id="UP000004508">
    <property type="component" value="Unassembled WGS sequence"/>
</dbReference>